<dbReference type="OrthoDB" id="6903147at2"/>
<dbReference type="AlphaFoldDB" id="A0A0K1QWJ8"/>
<proteinExistence type="predicted"/>
<protein>
    <submittedName>
        <fullName evidence="1">Uncharacterized protein</fullName>
    </submittedName>
</protein>
<dbReference type="Proteomes" id="UP000017175">
    <property type="component" value="Chromosome"/>
</dbReference>
<name>A0A0K1QWJ8_PSEFL</name>
<gene>
    <name evidence="1" type="ORF">B723_27995</name>
</gene>
<dbReference type="EMBL" id="CP010945">
    <property type="protein sequence ID" value="AKV10037.1"/>
    <property type="molecule type" value="Genomic_DNA"/>
</dbReference>
<evidence type="ECO:0000313" key="2">
    <source>
        <dbReference type="Proteomes" id="UP000017175"/>
    </source>
</evidence>
<sequence length="238" mass="27009">MQTVEQDVFFGPVFNKVRNSFLLRDKRILAVGSFSLVFEGSNPDTVYHLSIDNASHDFALKARAYAVDGVARIHKDYGAVGIYHHDKFYSDYLWLAEMELLLPITTDSMSCEDVRDVLLSLTDSPEGNIYTTYSEKCKFLAQVNRAPFYPRTMRCVESLRRLIFRYVATSTCDLDVRLNKFMIRPYSGEVVLNGPVNWMNDVSQSRHAQLIKEVVVLKLGWASSDAEPVSVNSAGRCN</sequence>
<accession>A0A0K1QWJ8</accession>
<organism evidence="1 2">
    <name type="scientific">Pseudomonas fluorescens NCIMB 11764</name>
    <dbReference type="NCBI Taxonomy" id="1221522"/>
    <lineage>
        <taxon>Bacteria</taxon>
        <taxon>Pseudomonadati</taxon>
        <taxon>Pseudomonadota</taxon>
        <taxon>Gammaproteobacteria</taxon>
        <taxon>Pseudomonadales</taxon>
        <taxon>Pseudomonadaceae</taxon>
        <taxon>Pseudomonas</taxon>
    </lineage>
</organism>
<evidence type="ECO:0000313" key="1">
    <source>
        <dbReference type="EMBL" id="AKV10037.1"/>
    </source>
</evidence>
<reference evidence="1 2" key="1">
    <citation type="journal article" date="2012" name="J. Bacteriol.">
        <title>Draft genome sequence of the cyanide-utilizing bacterium Pseudomonas fluorescens strain NCIMB 11764.</title>
        <authorList>
            <person name="Vilo C.A."/>
            <person name="Benedik M.J."/>
            <person name="Kunz D.A."/>
            <person name="Dong Q."/>
        </authorList>
    </citation>
    <scope>NUCLEOTIDE SEQUENCE [LARGE SCALE GENOMIC DNA]</scope>
    <source>
        <strain evidence="1 2">NCIMB 11764</strain>
    </source>
</reference>
<dbReference type="RefSeq" id="WP_017340026.1">
    <property type="nucleotide sequence ID" value="NZ_CP010945.1"/>
</dbReference>